<evidence type="ECO:0000313" key="3">
    <source>
        <dbReference type="Proteomes" id="UP001575181"/>
    </source>
</evidence>
<organism evidence="2 3">
    <name type="scientific">Thiohalorhabdus methylotrophus</name>
    <dbReference type="NCBI Taxonomy" id="3242694"/>
    <lineage>
        <taxon>Bacteria</taxon>
        <taxon>Pseudomonadati</taxon>
        <taxon>Pseudomonadota</taxon>
        <taxon>Gammaproteobacteria</taxon>
        <taxon>Thiohalorhabdales</taxon>
        <taxon>Thiohalorhabdaceae</taxon>
        <taxon>Thiohalorhabdus</taxon>
    </lineage>
</organism>
<dbReference type="InterPro" id="IPR029032">
    <property type="entry name" value="AhpD-like"/>
</dbReference>
<proteinExistence type="predicted"/>
<dbReference type="SUPFAM" id="SSF69118">
    <property type="entry name" value="AhpD-like"/>
    <property type="match status" value="1"/>
</dbReference>
<evidence type="ECO:0000313" key="2">
    <source>
        <dbReference type="EMBL" id="MFA9460238.1"/>
    </source>
</evidence>
<dbReference type="EMBL" id="JBGUAW010000003">
    <property type="protein sequence ID" value="MFA9460238.1"/>
    <property type="molecule type" value="Genomic_DNA"/>
</dbReference>
<evidence type="ECO:0000259" key="1">
    <source>
        <dbReference type="Pfam" id="PF02627"/>
    </source>
</evidence>
<dbReference type="Pfam" id="PF02627">
    <property type="entry name" value="CMD"/>
    <property type="match status" value="1"/>
</dbReference>
<reference evidence="2 3" key="1">
    <citation type="submission" date="2024-08" db="EMBL/GenBank/DDBJ databases">
        <title>Whole-genome sequencing of halo(alkali)philic microorganisms from hypersaline lakes.</title>
        <authorList>
            <person name="Sorokin D.Y."/>
            <person name="Merkel A.Y."/>
            <person name="Messina E."/>
            <person name="Yakimov M."/>
        </authorList>
    </citation>
    <scope>NUCLEOTIDE SEQUENCE [LARGE SCALE GENOMIC DNA]</scope>
    <source>
        <strain evidence="2 3">Cl-TMA</strain>
    </source>
</reference>
<feature type="domain" description="Carboxymuconolactone decarboxylase-like" evidence="1">
    <location>
        <begin position="16"/>
        <end position="99"/>
    </location>
</feature>
<name>A0ABV4TUL2_9GAMM</name>
<dbReference type="PANTHER" id="PTHR33930:SF2">
    <property type="entry name" value="BLR3452 PROTEIN"/>
    <property type="match status" value="1"/>
</dbReference>
<dbReference type="Gene3D" id="1.20.1290.10">
    <property type="entry name" value="AhpD-like"/>
    <property type="match status" value="1"/>
</dbReference>
<gene>
    <name evidence="2" type="ORF">ACERLL_05300</name>
</gene>
<keyword evidence="3" id="KW-1185">Reference proteome</keyword>
<protein>
    <submittedName>
        <fullName evidence="2">Carboxymuconolactone decarboxylase family protein</fullName>
    </submittedName>
</protein>
<accession>A0ABV4TUL2</accession>
<sequence length="104" mass="11251">MSEFPPHYRHIKKEFPGYLEALEDLGKTTRGVGPLEERTTNLVQLAAAATLCSQGAVHSHTRRALEAGATPQEVRHTIVLLTSTIGFPLTSAALSWVEDVLGEG</sequence>
<dbReference type="PANTHER" id="PTHR33930">
    <property type="entry name" value="ALKYL HYDROPEROXIDE REDUCTASE AHPD"/>
    <property type="match status" value="1"/>
</dbReference>
<dbReference type="Proteomes" id="UP001575181">
    <property type="component" value="Unassembled WGS sequence"/>
</dbReference>
<dbReference type="InterPro" id="IPR003779">
    <property type="entry name" value="CMD-like"/>
</dbReference>
<comment type="caution">
    <text evidence="2">The sequence shown here is derived from an EMBL/GenBank/DDBJ whole genome shotgun (WGS) entry which is preliminary data.</text>
</comment>
<dbReference type="RefSeq" id="WP_373655022.1">
    <property type="nucleotide sequence ID" value="NZ_JBGUAW010000003.1"/>
</dbReference>